<dbReference type="PANTHER" id="PTHR30349">
    <property type="entry name" value="PHAGE INTEGRASE-RELATED"/>
    <property type="match status" value="1"/>
</dbReference>
<feature type="compositionally biased region" description="Basic and acidic residues" evidence="5">
    <location>
        <begin position="422"/>
        <end position="435"/>
    </location>
</feature>
<dbReference type="SUPFAM" id="SSF56349">
    <property type="entry name" value="DNA breaking-rejoining enzymes"/>
    <property type="match status" value="1"/>
</dbReference>
<evidence type="ECO:0000256" key="3">
    <source>
        <dbReference type="ARBA" id="ARBA00023172"/>
    </source>
</evidence>
<accession>A0ABS9XEF5</accession>
<evidence type="ECO:0000256" key="4">
    <source>
        <dbReference type="PROSITE-ProRule" id="PRU01248"/>
    </source>
</evidence>
<keyword evidence="2 4" id="KW-0238">DNA-binding</keyword>
<organism evidence="8 9">
    <name type="scientific">Streptomyces spinosisporus</name>
    <dbReference type="NCBI Taxonomy" id="2927582"/>
    <lineage>
        <taxon>Bacteria</taxon>
        <taxon>Bacillati</taxon>
        <taxon>Actinomycetota</taxon>
        <taxon>Actinomycetes</taxon>
        <taxon>Kitasatosporales</taxon>
        <taxon>Streptomycetaceae</taxon>
        <taxon>Streptomyces</taxon>
    </lineage>
</organism>
<dbReference type="InterPro" id="IPR002104">
    <property type="entry name" value="Integrase_catalytic"/>
</dbReference>
<dbReference type="PROSITE" id="PS51898">
    <property type="entry name" value="TYR_RECOMBINASE"/>
    <property type="match status" value="1"/>
</dbReference>
<dbReference type="InterPro" id="IPR044068">
    <property type="entry name" value="CB"/>
</dbReference>
<dbReference type="CDD" id="cd01189">
    <property type="entry name" value="INT_ICEBs1_C_like"/>
    <property type="match status" value="1"/>
</dbReference>
<dbReference type="PANTHER" id="PTHR30349:SF91">
    <property type="entry name" value="INTA PROTEIN"/>
    <property type="match status" value="1"/>
</dbReference>
<dbReference type="Proteomes" id="UP001165270">
    <property type="component" value="Unassembled WGS sequence"/>
</dbReference>
<reference evidence="8" key="1">
    <citation type="submission" date="2022-03" db="EMBL/GenBank/DDBJ databases">
        <title>Streptomyces 7R015 and 7R016 isolated from Barleria lupulina in Thailand.</title>
        <authorList>
            <person name="Kanchanasin P."/>
            <person name="Phongsopitanun W."/>
            <person name="Tanasupawat S."/>
        </authorList>
    </citation>
    <scope>NUCLEOTIDE SEQUENCE</scope>
    <source>
        <strain evidence="8">7R016</strain>
    </source>
</reference>
<dbReference type="Gene3D" id="1.10.443.10">
    <property type="entry name" value="Intergrase catalytic core"/>
    <property type="match status" value="1"/>
</dbReference>
<keyword evidence="1" id="KW-0229">DNA integration</keyword>
<keyword evidence="3" id="KW-0233">DNA recombination</keyword>
<dbReference type="InterPro" id="IPR013762">
    <property type="entry name" value="Integrase-like_cat_sf"/>
</dbReference>
<dbReference type="InterPro" id="IPR010998">
    <property type="entry name" value="Integrase_recombinase_N"/>
</dbReference>
<dbReference type="InterPro" id="IPR004107">
    <property type="entry name" value="Integrase_SAM-like_N"/>
</dbReference>
<dbReference type="PROSITE" id="PS51900">
    <property type="entry name" value="CB"/>
    <property type="match status" value="1"/>
</dbReference>
<evidence type="ECO:0000259" key="6">
    <source>
        <dbReference type="PROSITE" id="PS51898"/>
    </source>
</evidence>
<feature type="region of interest" description="Disordered" evidence="5">
    <location>
        <begin position="399"/>
        <end position="435"/>
    </location>
</feature>
<evidence type="ECO:0000256" key="2">
    <source>
        <dbReference type="ARBA" id="ARBA00023125"/>
    </source>
</evidence>
<dbReference type="EMBL" id="JALDAX010000004">
    <property type="protein sequence ID" value="MCI3240478.1"/>
    <property type="molecule type" value="Genomic_DNA"/>
</dbReference>
<proteinExistence type="predicted"/>
<evidence type="ECO:0000256" key="1">
    <source>
        <dbReference type="ARBA" id="ARBA00022908"/>
    </source>
</evidence>
<sequence length="435" mass="49803">MVGMSGKRGNGEGSIYPYRNGFAAYVWVTTPDGSRKRKYVYGPTRKDVHEKWVKLHNEAKKGPVATNTPTLAQYLTYWLKEVVEPNLRPLTVATYETTVRLYIVPFLGSKRLDRLTVQDMRSWLNKLAETCQCCAQGKDAKRPEEKQRCCAKGKCCRRTLSKRSVNDARTVLRSALTNAMVEERISKNVAQLVKVQRARRKRPDPWSVEEACAFLENAQTWRDYLYPAYVLILVLGLRKGELLGLTWSDVNLDTGELRIQHQLQRVRRRLIHTDTAKTEASEAVLPLPEICLTALRLRMKEQEAAKQQAKDLWTESDLVFTTRYGTPVEPRNFNREFNRRSDRAGVRRIRVHDTRHTCASLLAALDVHPRIAMQILRHSEIAVTMEVYTHVPSAETRKALRKLGNALGGSKQKDSKKKGKRKQEEPPAKDGQQEP</sequence>
<dbReference type="InterPro" id="IPR011010">
    <property type="entry name" value="DNA_brk_join_enz"/>
</dbReference>
<evidence type="ECO:0000259" key="7">
    <source>
        <dbReference type="PROSITE" id="PS51900"/>
    </source>
</evidence>
<name>A0ABS9XEF5_9ACTN</name>
<gene>
    <name evidence="8" type="ORF">MQN93_12160</name>
</gene>
<dbReference type="Pfam" id="PF14659">
    <property type="entry name" value="Phage_int_SAM_3"/>
    <property type="match status" value="1"/>
</dbReference>
<comment type="caution">
    <text evidence="8">The sequence shown here is derived from an EMBL/GenBank/DDBJ whole genome shotgun (WGS) entry which is preliminary data.</text>
</comment>
<evidence type="ECO:0000256" key="5">
    <source>
        <dbReference type="SAM" id="MobiDB-lite"/>
    </source>
</evidence>
<dbReference type="Gene3D" id="1.10.150.130">
    <property type="match status" value="1"/>
</dbReference>
<dbReference type="Pfam" id="PF00589">
    <property type="entry name" value="Phage_integrase"/>
    <property type="match status" value="1"/>
</dbReference>
<protein>
    <submittedName>
        <fullName evidence="8">Site-specific integrase</fullName>
    </submittedName>
</protein>
<dbReference type="InterPro" id="IPR050090">
    <property type="entry name" value="Tyrosine_recombinase_XerCD"/>
</dbReference>
<keyword evidence="9" id="KW-1185">Reference proteome</keyword>
<feature type="domain" description="Tyr recombinase" evidence="6">
    <location>
        <begin position="201"/>
        <end position="401"/>
    </location>
</feature>
<evidence type="ECO:0000313" key="8">
    <source>
        <dbReference type="EMBL" id="MCI3240478.1"/>
    </source>
</evidence>
<evidence type="ECO:0000313" key="9">
    <source>
        <dbReference type="Proteomes" id="UP001165270"/>
    </source>
</evidence>
<feature type="domain" description="Core-binding (CB)" evidence="7">
    <location>
        <begin position="69"/>
        <end position="180"/>
    </location>
</feature>